<dbReference type="InterPro" id="IPR019239">
    <property type="entry name" value="VapB_antitoxin"/>
</dbReference>
<sequence>MPSHARINIVIDQDLMSEALELSGLGSRRELVNYALQELVSREKQKQILSLKGKVAWVGSLDDMRETR</sequence>
<dbReference type="EMBL" id="NSIT01000042">
    <property type="protein sequence ID" value="PJE79881.1"/>
    <property type="molecule type" value="Genomic_DNA"/>
</dbReference>
<organism evidence="1">
    <name type="scientific">invertebrate metagenome</name>
    <dbReference type="NCBI Taxonomy" id="1711999"/>
    <lineage>
        <taxon>unclassified sequences</taxon>
        <taxon>metagenomes</taxon>
        <taxon>organismal metagenomes</taxon>
    </lineage>
</organism>
<comment type="caution">
    <text evidence="1">The sequence shown here is derived from an EMBL/GenBank/DDBJ whole genome shotgun (WGS) entry which is preliminary data.</text>
</comment>
<reference evidence="1" key="1">
    <citation type="journal article" date="2017" name="Appl. Environ. Microbiol.">
        <title>Molecular characterization of an Endozoicomonas-like organism causing infection in king scallop Pecten maximus L.</title>
        <authorList>
            <person name="Cano I."/>
            <person name="van Aerle R."/>
            <person name="Ross S."/>
            <person name="Verner-Jeffreys D.W."/>
            <person name="Paley R.K."/>
            <person name="Rimmer G."/>
            <person name="Ryder D."/>
            <person name="Hooper P."/>
            <person name="Stone D."/>
            <person name="Feist S.W."/>
        </authorList>
    </citation>
    <scope>NUCLEOTIDE SEQUENCE</scope>
</reference>
<dbReference type="AlphaFoldDB" id="A0A2H9T9F0"/>
<dbReference type="Pfam" id="PF09957">
    <property type="entry name" value="VapB_antitoxin"/>
    <property type="match status" value="1"/>
</dbReference>
<protein>
    <submittedName>
        <fullName evidence="1">Antitoxin VapB11</fullName>
    </submittedName>
</protein>
<gene>
    <name evidence="1" type="ORF">CI610_01105</name>
</gene>
<accession>A0A2H9T9F0</accession>
<name>A0A2H9T9F0_9ZZZZ</name>
<proteinExistence type="predicted"/>
<evidence type="ECO:0000313" key="1">
    <source>
        <dbReference type="EMBL" id="PJE79881.1"/>
    </source>
</evidence>